<dbReference type="Pfam" id="PF10613">
    <property type="entry name" value="Lig_chan-Glu_bd"/>
    <property type="match status" value="1"/>
</dbReference>
<evidence type="ECO:0000256" key="8">
    <source>
        <dbReference type="ARBA" id="ARBA00023136"/>
    </source>
</evidence>
<evidence type="ECO:0000256" key="13">
    <source>
        <dbReference type="SAM" id="Phobius"/>
    </source>
</evidence>
<evidence type="ECO:0000313" key="16">
    <source>
        <dbReference type="EMBL" id="KAK7027387.1"/>
    </source>
</evidence>
<evidence type="ECO:0000256" key="10">
    <source>
        <dbReference type="ARBA" id="ARBA00023180"/>
    </source>
</evidence>
<sequence length="501" mass="56192">DRRTGEWALYTNRIIAGNGKKLLALWKNNKFASAPTTLFPDKVTNLHGTKLKVITFQWEPSVMYKLDEDGAVVYRYGRDVMVVQALAEALNATLAFEDVPKEEAFSPSDIIFAYPGEMWGLPDVNGSWNGLMGSLQRGEADVGLANLFITNVNNRTAAVDFSAPFDTEVSCFLTRLPKPLPQWERILYPFDFTIWLIFLIGLLLSGPFLTFLARGGFRCDKKENLQDFTYSSLYTFAIHFRVSQSYQPTQRGTNILVTFLWIYAFIITIAYSSNLTAFLTVTRRPPTIDTIQDLYESKLEVGGMGIFFGSALASSKNPYLKGLADKYKGYNSYPGIVSKVKEGSAVYIGGKRFLQYMAGTYFSQRGVSSVRLIKDTFSPYGIAVATPRKSPLRRKFNDVISRIVEAGLVNYWAMDSLRIAKQEADTKRLTEKDEVCKTSMDTQCEEVNAVASESYESELLKVIQGSVSSLNLKHMQGIFYMYAIGIWAALLVFLLEKITGG</sequence>
<protein>
    <submittedName>
        <fullName evidence="16">Uncharacterized protein</fullName>
    </submittedName>
</protein>
<keyword evidence="11" id="KW-1071">Ligand-gated ion channel</keyword>
<dbReference type="Proteomes" id="UP001381693">
    <property type="component" value="Unassembled WGS sequence"/>
</dbReference>
<keyword evidence="12" id="KW-0407">Ion channel</keyword>
<keyword evidence="5 13" id="KW-0812">Transmembrane</keyword>
<dbReference type="GO" id="GO:0015276">
    <property type="term" value="F:ligand-gated monoatomic ion channel activity"/>
    <property type="evidence" value="ECO:0007669"/>
    <property type="project" value="InterPro"/>
</dbReference>
<dbReference type="Gene3D" id="3.40.190.10">
    <property type="entry name" value="Periplasmic binding protein-like II"/>
    <property type="match status" value="1"/>
</dbReference>
<dbReference type="InterPro" id="IPR001320">
    <property type="entry name" value="Iontro_rcpt_C"/>
</dbReference>
<evidence type="ECO:0000256" key="6">
    <source>
        <dbReference type="ARBA" id="ARBA00022989"/>
    </source>
</evidence>
<evidence type="ECO:0000256" key="2">
    <source>
        <dbReference type="ARBA" id="ARBA00008685"/>
    </source>
</evidence>
<comment type="similarity">
    <text evidence="2">Belongs to the glutamate-gated ion channel (TC 1.A.10.1) family.</text>
</comment>
<keyword evidence="8 13" id="KW-0472">Membrane</keyword>
<keyword evidence="17" id="KW-1185">Reference proteome</keyword>
<accession>A0AAN8WGL9</accession>
<keyword evidence="4" id="KW-1003">Cell membrane</keyword>
<dbReference type="AlphaFoldDB" id="A0AAN8WGL9"/>
<feature type="transmembrane region" description="Helical" evidence="13">
    <location>
        <begin position="477"/>
        <end position="495"/>
    </location>
</feature>
<dbReference type="GO" id="GO:0050906">
    <property type="term" value="P:detection of stimulus involved in sensory perception"/>
    <property type="evidence" value="ECO:0007669"/>
    <property type="project" value="UniProtKB-ARBA"/>
</dbReference>
<proteinExistence type="inferred from homology"/>
<keyword evidence="3" id="KW-0813">Transport</keyword>
<feature type="transmembrane region" description="Helical" evidence="13">
    <location>
        <begin position="192"/>
        <end position="213"/>
    </location>
</feature>
<feature type="domain" description="Ionotropic glutamate receptor C-terminal" evidence="14">
    <location>
        <begin position="193"/>
        <end position="486"/>
    </location>
</feature>
<comment type="subcellular location">
    <subcellularLocation>
        <location evidence="1">Cell membrane</location>
        <topology evidence="1">Multi-pass membrane protein</topology>
    </subcellularLocation>
</comment>
<feature type="non-terminal residue" evidence="16">
    <location>
        <position position="1"/>
    </location>
</feature>
<dbReference type="InterPro" id="IPR052192">
    <property type="entry name" value="Insect_Ionotropic_Sensory_Rcpt"/>
</dbReference>
<dbReference type="Pfam" id="PF00060">
    <property type="entry name" value="Lig_chan"/>
    <property type="match status" value="1"/>
</dbReference>
<dbReference type="SUPFAM" id="SSF53850">
    <property type="entry name" value="Periplasmic binding protein-like II"/>
    <property type="match status" value="1"/>
</dbReference>
<evidence type="ECO:0000259" key="14">
    <source>
        <dbReference type="Pfam" id="PF00060"/>
    </source>
</evidence>
<feature type="domain" description="Ionotropic glutamate receptor L-glutamate and glycine-binding" evidence="15">
    <location>
        <begin position="117"/>
        <end position="174"/>
    </location>
</feature>
<dbReference type="PANTHER" id="PTHR42643:SF24">
    <property type="entry name" value="IONOTROPIC RECEPTOR 60A"/>
    <property type="match status" value="1"/>
</dbReference>
<evidence type="ECO:0000313" key="17">
    <source>
        <dbReference type="Proteomes" id="UP001381693"/>
    </source>
</evidence>
<comment type="caution">
    <text evidence="16">The sequence shown here is derived from an EMBL/GenBank/DDBJ whole genome shotgun (WGS) entry which is preliminary data.</text>
</comment>
<keyword evidence="9" id="KW-0675">Receptor</keyword>
<evidence type="ECO:0000256" key="4">
    <source>
        <dbReference type="ARBA" id="ARBA00022475"/>
    </source>
</evidence>
<evidence type="ECO:0000256" key="11">
    <source>
        <dbReference type="ARBA" id="ARBA00023286"/>
    </source>
</evidence>
<evidence type="ECO:0000256" key="9">
    <source>
        <dbReference type="ARBA" id="ARBA00023170"/>
    </source>
</evidence>
<dbReference type="GO" id="GO:0005886">
    <property type="term" value="C:plasma membrane"/>
    <property type="evidence" value="ECO:0007669"/>
    <property type="project" value="UniProtKB-SubCell"/>
</dbReference>
<evidence type="ECO:0000256" key="1">
    <source>
        <dbReference type="ARBA" id="ARBA00004651"/>
    </source>
</evidence>
<keyword evidence="10" id="KW-0325">Glycoprotein</keyword>
<organism evidence="16 17">
    <name type="scientific">Halocaridina rubra</name>
    <name type="common">Hawaiian red shrimp</name>
    <dbReference type="NCBI Taxonomy" id="373956"/>
    <lineage>
        <taxon>Eukaryota</taxon>
        <taxon>Metazoa</taxon>
        <taxon>Ecdysozoa</taxon>
        <taxon>Arthropoda</taxon>
        <taxon>Crustacea</taxon>
        <taxon>Multicrustacea</taxon>
        <taxon>Malacostraca</taxon>
        <taxon>Eumalacostraca</taxon>
        <taxon>Eucarida</taxon>
        <taxon>Decapoda</taxon>
        <taxon>Pleocyemata</taxon>
        <taxon>Caridea</taxon>
        <taxon>Atyoidea</taxon>
        <taxon>Atyidae</taxon>
        <taxon>Halocaridina</taxon>
    </lineage>
</organism>
<gene>
    <name evidence="16" type="ORF">SK128_013601</name>
</gene>
<evidence type="ECO:0000256" key="3">
    <source>
        <dbReference type="ARBA" id="ARBA00022448"/>
    </source>
</evidence>
<dbReference type="PANTHER" id="PTHR42643">
    <property type="entry name" value="IONOTROPIC RECEPTOR 20A-RELATED"/>
    <property type="match status" value="1"/>
</dbReference>
<evidence type="ECO:0000256" key="7">
    <source>
        <dbReference type="ARBA" id="ARBA00023065"/>
    </source>
</evidence>
<dbReference type="InterPro" id="IPR019594">
    <property type="entry name" value="Glu/Gly-bd"/>
</dbReference>
<evidence type="ECO:0000259" key="15">
    <source>
        <dbReference type="Pfam" id="PF10613"/>
    </source>
</evidence>
<dbReference type="Gene3D" id="1.10.287.70">
    <property type="match status" value="1"/>
</dbReference>
<keyword evidence="6 13" id="KW-1133">Transmembrane helix</keyword>
<reference evidence="16 17" key="1">
    <citation type="submission" date="2023-11" db="EMBL/GenBank/DDBJ databases">
        <title>Halocaridina rubra genome assembly.</title>
        <authorList>
            <person name="Smith C."/>
        </authorList>
    </citation>
    <scope>NUCLEOTIDE SEQUENCE [LARGE SCALE GENOMIC DNA]</scope>
    <source>
        <strain evidence="16">EP-1</strain>
        <tissue evidence="16">Whole</tissue>
    </source>
</reference>
<dbReference type="EMBL" id="JAXCGZ010022681">
    <property type="protein sequence ID" value="KAK7027387.1"/>
    <property type="molecule type" value="Genomic_DNA"/>
</dbReference>
<feature type="transmembrane region" description="Helical" evidence="13">
    <location>
        <begin position="255"/>
        <end position="273"/>
    </location>
</feature>
<evidence type="ECO:0000256" key="12">
    <source>
        <dbReference type="ARBA" id="ARBA00023303"/>
    </source>
</evidence>
<name>A0AAN8WGL9_HALRR</name>
<evidence type="ECO:0000256" key="5">
    <source>
        <dbReference type="ARBA" id="ARBA00022692"/>
    </source>
</evidence>
<keyword evidence="7" id="KW-0406">Ion transport</keyword>